<dbReference type="SUPFAM" id="SSF101821">
    <property type="entry name" value="Aminopeptidase/glucanase lid domain"/>
    <property type="match status" value="1"/>
</dbReference>
<evidence type="ECO:0000256" key="8">
    <source>
        <dbReference type="ARBA" id="ARBA00023049"/>
    </source>
</evidence>
<evidence type="ECO:0000313" key="12">
    <source>
        <dbReference type="Proteomes" id="UP001597453"/>
    </source>
</evidence>
<evidence type="ECO:0000256" key="3">
    <source>
        <dbReference type="ARBA" id="ARBA00022438"/>
    </source>
</evidence>
<dbReference type="Gene3D" id="2.30.250.10">
    <property type="entry name" value="Aminopeptidase i, Domain 2"/>
    <property type="match status" value="1"/>
</dbReference>
<keyword evidence="12" id="KW-1185">Reference proteome</keyword>
<keyword evidence="4 9" id="KW-0645">Protease</keyword>
<organism evidence="11 12">
    <name type="scientific">Gulosibacter bifidus</name>
    <dbReference type="NCBI Taxonomy" id="272239"/>
    <lineage>
        <taxon>Bacteria</taxon>
        <taxon>Bacillati</taxon>
        <taxon>Actinomycetota</taxon>
        <taxon>Actinomycetes</taxon>
        <taxon>Micrococcales</taxon>
        <taxon>Microbacteriaceae</taxon>
        <taxon>Gulosibacter</taxon>
    </lineage>
</organism>
<name>A0ABW5RFX9_9MICO</name>
<dbReference type="Pfam" id="PF02127">
    <property type="entry name" value="Peptidase_M18"/>
    <property type="match status" value="1"/>
</dbReference>
<evidence type="ECO:0000256" key="6">
    <source>
        <dbReference type="ARBA" id="ARBA00022801"/>
    </source>
</evidence>
<keyword evidence="7 9" id="KW-0862">Zinc</keyword>
<dbReference type="PANTHER" id="PTHR28570">
    <property type="entry name" value="ASPARTYL AMINOPEPTIDASE"/>
    <property type="match status" value="1"/>
</dbReference>
<keyword evidence="5 9" id="KW-0479">Metal-binding</keyword>
<dbReference type="GO" id="GO:0004177">
    <property type="term" value="F:aminopeptidase activity"/>
    <property type="evidence" value="ECO:0007669"/>
    <property type="project" value="UniProtKB-KW"/>
</dbReference>
<gene>
    <name evidence="11" type="ORF">ACFSUQ_00675</name>
</gene>
<accession>A0ABW5RFX9</accession>
<dbReference type="InterPro" id="IPR001948">
    <property type="entry name" value="Peptidase_M18"/>
</dbReference>
<comment type="similarity">
    <text evidence="2 9">Belongs to the peptidase M18 family.</text>
</comment>
<dbReference type="EMBL" id="JBHUNF010000001">
    <property type="protein sequence ID" value="MFD2673822.1"/>
    <property type="molecule type" value="Genomic_DNA"/>
</dbReference>
<keyword evidence="3 9" id="KW-0031">Aminopeptidase</keyword>
<dbReference type="PRINTS" id="PR00932">
    <property type="entry name" value="AMINO1PTASE"/>
</dbReference>
<evidence type="ECO:0000256" key="1">
    <source>
        <dbReference type="ARBA" id="ARBA00001947"/>
    </source>
</evidence>
<evidence type="ECO:0000256" key="7">
    <source>
        <dbReference type="ARBA" id="ARBA00022833"/>
    </source>
</evidence>
<keyword evidence="8 9" id="KW-0482">Metalloprotease</keyword>
<dbReference type="Gene3D" id="3.40.630.10">
    <property type="entry name" value="Zn peptidases"/>
    <property type="match status" value="1"/>
</dbReference>
<comment type="caution">
    <text evidence="11">The sequence shown here is derived from an EMBL/GenBank/DDBJ whole genome shotgun (WGS) entry which is preliminary data.</text>
</comment>
<evidence type="ECO:0000313" key="11">
    <source>
        <dbReference type="EMBL" id="MFD2673822.1"/>
    </source>
</evidence>
<dbReference type="PANTHER" id="PTHR28570:SF3">
    <property type="entry name" value="ASPARTYL AMINOPEPTIDASE"/>
    <property type="match status" value="1"/>
</dbReference>
<dbReference type="RefSeq" id="WP_066055236.1">
    <property type="nucleotide sequence ID" value="NZ_JBHUNF010000001.1"/>
</dbReference>
<comment type="cofactor">
    <cofactor evidence="1 10">
        <name>Zn(2+)</name>
        <dbReference type="ChEBI" id="CHEBI:29105"/>
    </cofactor>
</comment>
<keyword evidence="6 9" id="KW-0378">Hydrolase</keyword>
<dbReference type="Proteomes" id="UP001597453">
    <property type="component" value="Unassembled WGS sequence"/>
</dbReference>
<evidence type="ECO:0000256" key="9">
    <source>
        <dbReference type="RuleBase" id="RU004386"/>
    </source>
</evidence>
<dbReference type="NCBIfam" id="NF002759">
    <property type="entry name" value="PRK02813.1"/>
    <property type="match status" value="1"/>
</dbReference>
<dbReference type="CDD" id="cd05658">
    <property type="entry name" value="M18_DAP"/>
    <property type="match status" value="1"/>
</dbReference>
<evidence type="ECO:0000256" key="4">
    <source>
        <dbReference type="ARBA" id="ARBA00022670"/>
    </source>
</evidence>
<reference evidence="12" key="1">
    <citation type="journal article" date="2019" name="Int. J. Syst. Evol. Microbiol.">
        <title>The Global Catalogue of Microorganisms (GCM) 10K type strain sequencing project: providing services to taxonomists for standard genome sequencing and annotation.</title>
        <authorList>
            <consortium name="The Broad Institute Genomics Platform"/>
            <consortium name="The Broad Institute Genome Sequencing Center for Infectious Disease"/>
            <person name="Wu L."/>
            <person name="Ma J."/>
        </authorList>
    </citation>
    <scope>NUCLEOTIDE SEQUENCE [LARGE SCALE GENOMIC DNA]</scope>
    <source>
        <strain evidence="12">TISTR 1511</strain>
    </source>
</reference>
<evidence type="ECO:0000256" key="2">
    <source>
        <dbReference type="ARBA" id="ARBA00008290"/>
    </source>
</evidence>
<dbReference type="EC" id="3.4.11.-" evidence="10"/>
<evidence type="ECO:0000256" key="10">
    <source>
        <dbReference type="RuleBase" id="RU004387"/>
    </source>
</evidence>
<proteinExistence type="inferred from homology"/>
<evidence type="ECO:0000256" key="5">
    <source>
        <dbReference type="ARBA" id="ARBA00022723"/>
    </source>
</evidence>
<sequence>MGIAETDRTTSERLVTELQQLVMASPTSYHAAHYVAQQFEGAGFTRLEETETWPQGAGNYVLVRDGAVIAWRIPEQATPHTPVAILGAHTDSPGFRIKPTPQTARSGWQTLNVEVYGGPLLNSWLDRDLRIGARCILRDGRQVLAATEPVARIPQLAIHLERGANDGLTLDKQQHTRPVIGLDVDGGANTLRELLAADAGVAVDEIVAMDAFVADGQTPAQLGASGELVASGRLDNLASVLAGTRALLAVTNPEGVIPVFAAFDHEEVGSETRSGAGGPMLRDVLQRIGWMLGASDEDRVRAHAASWCVSSDVGHSIHPNYANHHDDDTQPVTGGGPILKINANQRYTTDAAGEALWRRCSATAGVPVQAFVSRNTIPCGSTIGPITATRLGIRTVDVGIPILSMHSARELAAVRDLDHLDRVIRAFFARPASD</sequence>
<protein>
    <recommendedName>
        <fullName evidence="10">M18 family aminopeptidase</fullName>
        <ecNumber evidence="10">3.4.11.-</ecNumber>
    </recommendedName>
</protein>
<dbReference type="InterPro" id="IPR023358">
    <property type="entry name" value="Peptidase_M18_dom2"/>
</dbReference>
<dbReference type="SUPFAM" id="SSF53187">
    <property type="entry name" value="Zn-dependent exopeptidases"/>
    <property type="match status" value="1"/>
</dbReference>